<evidence type="ECO:0000313" key="6">
    <source>
        <dbReference type="Proteomes" id="UP000481964"/>
    </source>
</evidence>
<keyword evidence="1" id="KW-0547">Nucleotide-binding</keyword>
<dbReference type="EMBL" id="WKRD01000004">
    <property type="protein sequence ID" value="MSC57074.1"/>
    <property type="molecule type" value="Genomic_DNA"/>
</dbReference>
<name>A0A7C9L8U9_9FIRM</name>
<dbReference type="GO" id="GO:0005829">
    <property type="term" value="C:cytosol"/>
    <property type="evidence" value="ECO:0007669"/>
    <property type="project" value="TreeGrafter"/>
</dbReference>
<dbReference type="InterPro" id="IPR051451">
    <property type="entry name" value="PhoH2-like"/>
</dbReference>
<evidence type="ECO:0000256" key="3">
    <source>
        <dbReference type="ARBA" id="ARBA00046345"/>
    </source>
</evidence>
<dbReference type="Pfam" id="PF02562">
    <property type="entry name" value="PhoH"/>
    <property type="match status" value="1"/>
</dbReference>
<organism evidence="5 6">
    <name type="scientific">Lachnospira eligens</name>
    <dbReference type="NCBI Taxonomy" id="39485"/>
    <lineage>
        <taxon>Bacteria</taxon>
        <taxon>Bacillati</taxon>
        <taxon>Bacillota</taxon>
        <taxon>Clostridia</taxon>
        <taxon>Lachnospirales</taxon>
        <taxon>Lachnospiraceae</taxon>
        <taxon>Lachnospira</taxon>
    </lineage>
</organism>
<comment type="caution">
    <text evidence="5">The sequence shown here is derived from an EMBL/GenBank/DDBJ whole genome shotgun (WGS) entry which is preliminary data.</text>
</comment>
<proteinExistence type="inferred from homology"/>
<reference evidence="5 6" key="1">
    <citation type="journal article" date="2019" name="Nat. Med.">
        <title>A library of human gut bacterial isolates paired with longitudinal multiomics data enables mechanistic microbiome research.</title>
        <authorList>
            <person name="Poyet M."/>
            <person name="Groussin M."/>
            <person name="Gibbons S.M."/>
            <person name="Avila-Pacheco J."/>
            <person name="Jiang X."/>
            <person name="Kearney S.M."/>
            <person name="Perrotta A.R."/>
            <person name="Berdy B."/>
            <person name="Zhao S."/>
            <person name="Lieberman T.D."/>
            <person name="Swanson P.K."/>
            <person name="Smith M."/>
            <person name="Roesemann S."/>
            <person name="Alexander J.E."/>
            <person name="Rich S.A."/>
            <person name="Livny J."/>
            <person name="Vlamakis H."/>
            <person name="Clish C."/>
            <person name="Bullock K."/>
            <person name="Deik A."/>
            <person name="Scott J."/>
            <person name="Pierce K.A."/>
            <person name="Xavier R.J."/>
            <person name="Alm E.J."/>
        </authorList>
    </citation>
    <scope>NUCLEOTIDE SEQUENCE [LARGE SCALE GENOMIC DNA]</scope>
    <source>
        <strain evidence="5 6">BIOML-A1</strain>
    </source>
</reference>
<dbReference type="GO" id="GO:0005524">
    <property type="term" value="F:ATP binding"/>
    <property type="evidence" value="ECO:0007669"/>
    <property type="project" value="UniProtKB-KW"/>
</dbReference>
<dbReference type="AlphaFoldDB" id="A0A7C9L8U9"/>
<evidence type="ECO:0000259" key="4">
    <source>
        <dbReference type="SMART" id="SM00670"/>
    </source>
</evidence>
<dbReference type="Pfam" id="PF13638">
    <property type="entry name" value="PIN_4"/>
    <property type="match status" value="1"/>
</dbReference>
<accession>A0A7C9L8U9</accession>
<dbReference type="Gene3D" id="3.40.50.300">
    <property type="entry name" value="P-loop containing nucleotide triphosphate hydrolases"/>
    <property type="match status" value="1"/>
</dbReference>
<dbReference type="InterPro" id="IPR029060">
    <property type="entry name" value="PIN-like_dom_sf"/>
</dbReference>
<dbReference type="InterPro" id="IPR027417">
    <property type="entry name" value="P-loop_NTPase"/>
</dbReference>
<dbReference type="InterPro" id="IPR003714">
    <property type="entry name" value="PhoH"/>
</dbReference>
<evidence type="ECO:0000256" key="1">
    <source>
        <dbReference type="ARBA" id="ARBA00022741"/>
    </source>
</evidence>
<dbReference type="Gene3D" id="3.40.50.1010">
    <property type="entry name" value="5'-nuclease"/>
    <property type="match status" value="1"/>
</dbReference>
<dbReference type="RefSeq" id="WP_154300685.1">
    <property type="nucleotide sequence ID" value="NZ_WKRD01000004.1"/>
</dbReference>
<gene>
    <name evidence="5" type="ORF">GKE48_06330</name>
</gene>
<evidence type="ECO:0000256" key="2">
    <source>
        <dbReference type="ARBA" id="ARBA00022840"/>
    </source>
</evidence>
<dbReference type="SMART" id="SM00670">
    <property type="entry name" value="PINc"/>
    <property type="match status" value="1"/>
</dbReference>
<dbReference type="PANTHER" id="PTHR30473">
    <property type="entry name" value="PROTEIN PHOH"/>
    <property type="match status" value="1"/>
</dbReference>
<comment type="similarity">
    <text evidence="3">In the N-terminal section; belongs to the PINc/VapC protein family.</text>
</comment>
<dbReference type="SUPFAM" id="SSF52540">
    <property type="entry name" value="P-loop containing nucleoside triphosphate hydrolases"/>
    <property type="match status" value="1"/>
</dbReference>
<sequence length="449" mass="50193">MKKYYVLDTNILLQSPGAIYGFEDNTVVITGTTLQELDSKKNPDGEIGYNARQTARILEDIRNRGNLIKGVKLKETDGKLIFEPNEVSQENLPEGFDIKKPDNRIISSCIGIARKTKRAVILVTNDIMMRIAAAACGVEVQEYKNDQIKESSYVGYREIKTSREIIDDIYKKQSLAPEIFADEKPFVANEYITLTDGNTSALCVYRDNCIRLLKDTTAFGIRPQNRLQRFALDALLAPAEEIPLVILRGPAGTAKTFLSMAAALDKTYTDEFTRHTSSTSYDKIYIGRANVSSDEAFGFLPGELEDKTRPLLGCFYSNLEDLLRKGNHEEDAQIQIQIDDMMETGLLRVFPLAYIRGMSIKNSFIICDEAQNIGRSLIRDIVTRCGQGSKLVILGDTNQIDVPFLDKTNSGLTYLAHNMKGSTKCAQITFTEKESVRSALATEALNRLM</sequence>
<dbReference type="PANTHER" id="PTHR30473:SF2">
    <property type="entry name" value="PIN DOMAIN-CONTAINING PROTEIN"/>
    <property type="match status" value="1"/>
</dbReference>
<evidence type="ECO:0000313" key="5">
    <source>
        <dbReference type="EMBL" id="MSC57074.1"/>
    </source>
</evidence>
<dbReference type="CDD" id="cd09883">
    <property type="entry name" value="PIN_VapC_PhoHL-ATPase"/>
    <property type="match status" value="1"/>
</dbReference>
<dbReference type="SUPFAM" id="SSF88723">
    <property type="entry name" value="PIN domain-like"/>
    <property type="match status" value="1"/>
</dbReference>
<feature type="domain" description="PIN" evidence="4">
    <location>
        <begin position="3"/>
        <end position="131"/>
    </location>
</feature>
<dbReference type="Proteomes" id="UP000481964">
    <property type="component" value="Unassembled WGS sequence"/>
</dbReference>
<dbReference type="InterPro" id="IPR002716">
    <property type="entry name" value="PIN_dom"/>
</dbReference>
<protein>
    <recommendedName>
        <fullName evidence="4">PIN domain-containing protein</fullName>
    </recommendedName>
</protein>
<keyword evidence="2" id="KW-0067">ATP-binding</keyword>